<dbReference type="GO" id="GO:0005737">
    <property type="term" value="C:cytoplasm"/>
    <property type="evidence" value="ECO:0007669"/>
    <property type="project" value="UniProtKB-ARBA"/>
</dbReference>
<comment type="similarity">
    <text evidence="1">Belongs to the universal ribosomal protein uL18 family.</text>
</comment>
<dbReference type="EMBL" id="JAAGAX010000511">
    <property type="protein sequence ID" value="KAF2282000.1"/>
    <property type="molecule type" value="Genomic_DNA"/>
</dbReference>
<dbReference type="SUPFAM" id="SSF54211">
    <property type="entry name" value="Ribosomal protein S5 domain 2-like"/>
    <property type="match status" value="1"/>
</dbReference>
<dbReference type="GO" id="GO:0003735">
    <property type="term" value="F:structural constituent of ribosome"/>
    <property type="evidence" value="ECO:0007669"/>
    <property type="project" value="UniProtKB-UniRule"/>
</dbReference>
<comment type="similarity">
    <text evidence="3 10">Belongs to the universal ribosomal protein uS5 family.</text>
</comment>
<evidence type="ECO:0000256" key="10">
    <source>
        <dbReference type="RuleBase" id="RU003823"/>
    </source>
</evidence>
<dbReference type="FunFam" id="3.30.230.10:FF:000002">
    <property type="entry name" value="30S ribosomal protein S5"/>
    <property type="match status" value="1"/>
</dbReference>
<keyword evidence="6 9" id="KW-0689">Ribosomal protein</keyword>
<dbReference type="GO" id="GO:0015934">
    <property type="term" value="C:large ribosomal subunit"/>
    <property type="evidence" value="ECO:0007669"/>
    <property type="project" value="InterPro"/>
</dbReference>
<dbReference type="HAMAP" id="MF_01337_B">
    <property type="entry name" value="Ribosomal_uL18_B"/>
    <property type="match status" value="1"/>
</dbReference>
<protein>
    <recommendedName>
        <fullName evidence="8">Large ribosomal subunit protein uL18c</fullName>
    </recommendedName>
</protein>
<gene>
    <name evidence="12" type="ORF">GH714_042824</name>
</gene>
<dbReference type="SUPFAM" id="SSF53137">
    <property type="entry name" value="Translational machinery components"/>
    <property type="match status" value="1"/>
</dbReference>
<dbReference type="InterPro" id="IPR005324">
    <property type="entry name" value="Ribosomal_uS5_C"/>
</dbReference>
<evidence type="ECO:0000256" key="5">
    <source>
        <dbReference type="ARBA" id="ARBA00022884"/>
    </source>
</evidence>
<keyword evidence="7 9" id="KW-0687">Ribonucleoprotein</keyword>
<proteinExistence type="inferred from homology"/>
<dbReference type="InterPro" id="IPR005749">
    <property type="entry name" value="Ribosomal_uL15_bac-type"/>
</dbReference>
<evidence type="ECO:0000256" key="6">
    <source>
        <dbReference type="ARBA" id="ARBA00022980"/>
    </source>
</evidence>
<dbReference type="InterPro" id="IPR030878">
    <property type="entry name" value="Ribosomal_uL15"/>
</dbReference>
<dbReference type="Gene3D" id="3.30.230.10">
    <property type="match status" value="1"/>
</dbReference>
<dbReference type="InterPro" id="IPR020568">
    <property type="entry name" value="Ribosomal_Su5_D2-typ_SF"/>
</dbReference>
<reference evidence="12 13" key="1">
    <citation type="journal article" date="2020" name="Mol. Plant">
        <title>The Chromosome-Based Rubber Tree Genome Provides New Insights into Spurge Genome Evolution and Rubber Biosynthesis.</title>
        <authorList>
            <person name="Liu J."/>
            <person name="Shi C."/>
            <person name="Shi C.C."/>
            <person name="Li W."/>
            <person name="Zhang Q.J."/>
            <person name="Zhang Y."/>
            <person name="Li K."/>
            <person name="Lu H.F."/>
            <person name="Shi C."/>
            <person name="Zhu S.T."/>
            <person name="Xiao Z.Y."/>
            <person name="Nan H."/>
            <person name="Yue Y."/>
            <person name="Zhu X.G."/>
            <person name="Wu Y."/>
            <person name="Hong X.N."/>
            <person name="Fan G.Y."/>
            <person name="Tong Y."/>
            <person name="Zhang D."/>
            <person name="Mao C.L."/>
            <person name="Liu Y.L."/>
            <person name="Hao S.J."/>
            <person name="Liu W.Q."/>
            <person name="Lv M.Q."/>
            <person name="Zhang H.B."/>
            <person name="Liu Y."/>
            <person name="Hu-Tang G.R."/>
            <person name="Wang J.P."/>
            <person name="Wang J.H."/>
            <person name="Sun Y.H."/>
            <person name="Ni S.B."/>
            <person name="Chen W.B."/>
            <person name="Zhang X.C."/>
            <person name="Jiao Y.N."/>
            <person name="Eichler E.E."/>
            <person name="Li G.H."/>
            <person name="Liu X."/>
            <person name="Gao L.Z."/>
        </authorList>
    </citation>
    <scope>NUCLEOTIDE SEQUENCE [LARGE SCALE GENOMIC DNA]</scope>
    <source>
        <strain evidence="13">cv. GT1</strain>
        <tissue evidence="12">Leaf</tissue>
    </source>
</reference>
<evidence type="ECO:0000256" key="7">
    <source>
        <dbReference type="ARBA" id="ARBA00023274"/>
    </source>
</evidence>
<dbReference type="InterPro" id="IPR014721">
    <property type="entry name" value="Ribsml_uS5_D2-typ_fold_subgr"/>
</dbReference>
<dbReference type="Pfam" id="PF00828">
    <property type="entry name" value="Ribosomal_L27A"/>
    <property type="match status" value="1"/>
</dbReference>
<dbReference type="CDD" id="cd00432">
    <property type="entry name" value="Ribosomal_L18_L5e"/>
    <property type="match status" value="1"/>
</dbReference>
<dbReference type="SUPFAM" id="SSF54768">
    <property type="entry name" value="dsRNA-binding domain-like"/>
    <property type="match status" value="1"/>
</dbReference>
<evidence type="ECO:0000256" key="8">
    <source>
        <dbReference type="ARBA" id="ARBA00035303"/>
    </source>
</evidence>
<dbReference type="Gene3D" id="3.100.10.10">
    <property type="match status" value="1"/>
</dbReference>
<dbReference type="InterPro" id="IPR013810">
    <property type="entry name" value="Ribosomal_uS5_N"/>
</dbReference>
<evidence type="ECO:0000256" key="9">
    <source>
        <dbReference type="PROSITE-ProRule" id="PRU00268"/>
    </source>
</evidence>
<name>A0A6A6JZI1_HEVBR</name>
<evidence type="ECO:0000256" key="1">
    <source>
        <dbReference type="ARBA" id="ARBA00007116"/>
    </source>
</evidence>
<feature type="domain" description="S5 DRBM" evidence="11">
    <location>
        <begin position="105"/>
        <end position="151"/>
    </location>
</feature>
<organism evidence="12 13">
    <name type="scientific">Hevea brasiliensis</name>
    <name type="common">Para rubber tree</name>
    <name type="synonym">Siphonia brasiliensis</name>
    <dbReference type="NCBI Taxonomy" id="3981"/>
    <lineage>
        <taxon>Eukaryota</taxon>
        <taxon>Viridiplantae</taxon>
        <taxon>Streptophyta</taxon>
        <taxon>Embryophyta</taxon>
        <taxon>Tracheophyta</taxon>
        <taxon>Spermatophyta</taxon>
        <taxon>Magnoliopsida</taxon>
        <taxon>eudicotyledons</taxon>
        <taxon>Gunneridae</taxon>
        <taxon>Pentapetalae</taxon>
        <taxon>rosids</taxon>
        <taxon>fabids</taxon>
        <taxon>Malpighiales</taxon>
        <taxon>Euphorbiaceae</taxon>
        <taxon>Crotonoideae</taxon>
        <taxon>Micrandreae</taxon>
        <taxon>Hevea</taxon>
    </lineage>
</organism>
<dbReference type="AlphaFoldDB" id="A0A6A6JZI1"/>
<evidence type="ECO:0000256" key="3">
    <source>
        <dbReference type="ARBA" id="ARBA00008945"/>
    </source>
</evidence>
<dbReference type="GO" id="GO:0019843">
    <property type="term" value="F:rRNA binding"/>
    <property type="evidence" value="ECO:0007669"/>
    <property type="project" value="UniProtKB-KW"/>
</dbReference>
<keyword evidence="13" id="KW-1185">Reference proteome</keyword>
<dbReference type="GO" id="GO:0006412">
    <property type="term" value="P:translation"/>
    <property type="evidence" value="ECO:0007669"/>
    <property type="project" value="InterPro"/>
</dbReference>
<keyword evidence="5" id="KW-0694">RNA-binding</keyword>
<dbReference type="InterPro" id="IPR021131">
    <property type="entry name" value="Ribosomal_uL15/eL18"/>
</dbReference>
<dbReference type="PANTHER" id="PTHR12934:SF11">
    <property type="entry name" value="LARGE RIBOSOMAL SUBUNIT PROTEIN UL15M"/>
    <property type="match status" value="1"/>
</dbReference>
<dbReference type="HAMAP" id="MF_01341">
    <property type="entry name" value="Ribosomal_uL15"/>
    <property type="match status" value="1"/>
</dbReference>
<dbReference type="Proteomes" id="UP000467840">
    <property type="component" value="Unassembled WGS sequence"/>
</dbReference>
<dbReference type="Gene3D" id="3.30.160.20">
    <property type="match status" value="1"/>
</dbReference>
<evidence type="ECO:0000256" key="4">
    <source>
        <dbReference type="ARBA" id="ARBA00022730"/>
    </source>
</evidence>
<dbReference type="SUPFAM" id="SSF52080">
    <property type="entry name" value="Ribosomal proteins L15p and L18e"/>
    <property type="match status" value="1"/>
</dbReference>
<evidence type="ECO:0000313" key="13">
    <source>
        <dbReference type="Proteomes" id="UP000467840"/>
    </source>
</evidence>
<dbReference type="Pfam" id="PF03719">
    <property type="entry name" value="Ribosomal_S5_C"/>
    <property type="match status" value="1"/>
</dbReference>
<dbReference type="InterPro" id="IPR005484">
    <property type="entry name" value="Ribosomal_uL18_bac/plant/anim"/>
</dbReference>
<dbReference type="PANTHER" id="PTHR12934">
    <property type="entry name" value="50S RIBOSOMAL PROTEIN L15"/>
    <property type="match status" value="1"/>
</dbReference>
<dbReference type="Pfam" id="PF00861">
    <property type="entry name" value="Ribosomal_L18p"/>
    <property type="match status" value="1"/>
</dbReference>
<comment type="similarity">
    <text evidence="2">Belongs to the universal ribosomal protein uL15 family.</text>
</comment>
<dbReference type="InterPro" id="IPR004389">
    <property type="entry name" value="Ribosomal_uL18_bac-type"/>
</dbReference>
<dbReference type="PROSITE" id="PS50881">
    <property type="entry name" value="S5_DSRBD"/>
    <property type="match status" value="1"/>
</dbReference>
<accession>A0A6A6JZI1</accession>
<dbReference type="InterPro" id="IPR036227">
    <property type="entry name" value="Ribosomal_uL15/eL18_sf"/>
</dbReference>
<dbReference type="Pfam" id="PF00333">
    <property type="entry name" value="Ribosomal_S5"/>
    <property type="match status" value="1"/>
</dbReference>
<dbReference type="NCBIfam" id="TIGR01071">
    <property type="entry name" value="rplO_bact"/>
    <property type="match status" value="1"/>
</dbReference>
<dbReference type="Gene3D" id="3.30.420.100">
    <property type="match status" value="1"/>
</dbReference>
<evidence type="ECO:0000313" key="12">
    <source>
        <dbReference type="EMBL" id="KAF2282000.1"/>
    </source>
</evidence>
<evidence type="ECO:0000259" key="11">
    <source>
        <dbReference type="PROSITE" id="PS50881"/>
    </source>
</evidence>
<dbReference type="InterPro" id="IPR057268">
    <property type="entry name" value="Ribosomal_L18"/>
</dbReference>
<sequence length="371" mass="40165">MSLCDLKRAIRRKRRVRLKLRSLSNIRLSVFKSNRHFYAQLIDDEKGATLAAASTLEPDVLAVAKRRVNSEAARTVARLFAGRLDGLDVSYRKFVLDRGSCRYIGVVAAFADELRVGDEKGRVGCGMGKHAEVSEAKIKAVNAAKKSMIRVYLRESRTLHHDVEAKFCASRVVLRSARVGTGIIAGGSVRAVFEVLGVQDVVAKIIGSSNPHSVIYAVFAAFKNMLSPKQVAGKRSRKVGEVIENRGLGCGKGKTSGRGHKGQKARSGCAVNGFEGGQQPIFTRLPKRGFRSMSRVEYEIVNIGALQKLISEKKIVDASNISKELMAELGIIPSPMSKVKVLGKGALKAKVGVSYDAVSKAAGKKVYLPKG</sequence>
<keyword evidence="4" id="KW-0699">rRNA-binding</keyword>
<dbReference type="GO" id="GO:0003729">
    <property type="term" value="F:mRNA binding"/>
    <property type="evidence" value="ECO:0007669"/>
    <property type="project" value="UniProtKB-ARBA"/>
</dbReference>
<evidence type="ECO:0000256" key="2">
    <source>
        <dbReference type="ARBA" id="ARBA00007320"/>
    </source>
</evidence>
<comment type="caution">
    <text evidence="12">The sequence shown here is derived from an EMBL/GenBank/DDBJ whole genome shotgun (WGS) entry which is preliminary data.</text>
</comment>